<feature type="region of interest" description="Disordered" evidence="1">
    <location>
        <begin position="971"/>
        <end position="1001"/>
    </location>
</feature>
<feature type="transmembrane region" description="Helical" evidence="2">
    <location>
        <begin position="1663"/>
        <end position="1686"/>
    </location>
</feature>
<keyword evidence="2" id="KW-0812">Transmembrane</keyword>
<feature type="compositionally biased region" description="Polar residues" evidence="1">
    <location>
        <begin position="946"/>
        <end position="959"/>
    </location>
</feature>
<feature type="compositionally biased region" description="Basic and acidic residues" evidence="1">
    <location>
        <begin position="633"/>
        <end position="650"/>
    </location>
</feature>
<feature type="region of interest" description="Disordered" evidence="1">
    <location>
        <begin position="1151"/>
        <end position="1200"/>
    </location>
</feature>
<feature type="compositionally biased region" description="Polar residues" evidence="1">
    <location>
        <begin position="1615"/>
        <end position="1624"/>
    </location>
</feature>
<reference evidence="3 4" key="1">
    <citation type="submission" date="2019-01" db="EMBL/GenBank/DDBJ databases">
        <authorList>
            <person name="Ferrante I. M."/>
        </authorList>
    </citation>
    <scope>NUCLEOTIDE SEQUENCE [LARGE SCALE GENOMIC DNA]</scope>
    <source>
        <strain evidence="3 4">B856</strain>
    </source>
</reference>
<feature type="region of interest" description="Disordered" evidence="1">
    <location>
        <begin position="88"/>
        <end position="108"/>
    </location>
</feature>
<feature type="region of interest" description="Disordered" evidence="1">
    <location>
        <begin position="1590"/>
        <end position="1625"/>
    </location>
</feature>
<sequence length="1990" mass="220679">MKGDSDESSSSSSLPSMLTAVDHRRLNQRNHNIFLMAVFDNSDTAPHHTTNNVNKSHSDESSWSSSLSSTLPAESYRQFRRKDNIFQRTNGDTHHKNNIYSSESKKRVRERATVATKISVRSREQDDENDDSFSSVVTKQSASSATLQTFKHYYHPPDDSLLTQTLHFDDLNEDAFNNNRIGLDKGESYASLTNSGDMDVQTRVSSLPSSVVEKKSFYTSEELLDLFEPFCPNFSLPGKLDSNFNNSLSRTKMTSQLAGTLFQTLPFREIRNNKIKTVNITSSNSSKLIDEWIWGNNNDKMGYAAGVMSFWIFVSLGLTLWWLLLWHFVGREKNESNRSYANVEGLTSECDDFNGNPDAGDEKNTEDQIEEDFIAASTKNYNEFDNKKYSNTIDIFSPTETGIEEREDISDYLNSPTSLEVPRDARLKSNSKENQNGHQTGNKYEYSDDCAHCHDNEHETDFNKEDIAHAADMNITNIASSYQTTPGKSGASRNHPFGKAQRKRDGNNRSSNHNTEGDRMTIISDCDTPSSFGVSSTQTPSMTQRTFSAKKYFEIPEGTETVNSEDHQSIVDFDCSSKRKHQSFGYLAKGEDSENSVSAKDNNESAGIARTKKSLLPSFLGDVIFKSSYNRISSRDEEDGRSSEKEHKGGCPEPSNSLSSSSPLSFLNMQEQEVEHLLFQKIPIMPILSDLSMPPGLSESSVASSSLTNSDISLAVLASDDIYTGNHYAFTDTADKLNYRYTARNTTTSAKMNKEAPTAPTMPVSTGIRPVGKNAKAVNDSAVISSAYLSYCFDDDHQDCILKRESSDETCPSFASSPMKKAIFGSSSREIGVTKCGHRTRKQTERKLQYNKDDESSLIFPSLSSSSCPSPPPSDLSRRLRELSMKSSLSSVGRSSSLFSIPSPTTPITIAGSYLGDRNSLSESPSSQGYRRSPTLSPPDLGDFYNINQPKGFLNSTPVPNQLWLTRNWNESNSKKDNDSDGDRETSNSTNMWTEKSDTGVSHHTMEEISVRNGNYDCSVLSSQIYGSSVSEAPMPTQQSETANTLKRELRRQESMFRLFDYDDGNTTVDLVATTDDSRSSTSATFIHNAGLQTKPRASFESDCLARDFANTNNLSPNASITHHSMTCDILKKIKNASPSASFVSGVVGWSEDGRTANTKSQNKSEGKISSSSNPHGSTSSNRTNSNRRKSKRNNDVSRIFNREINPFEYDRKFMRANSREDKENSLRTNTNGNIHSRKRSFTLLRSPFTSLTPPKVNFNKRPSDQDLLNLSESSTGVGPFKSISVPMVSPSKCSMKLSSYSSNLLKRKRRLEAFAKSWKDSSNMSSKHYCYDPRARIKRLKDFINTADSEKSTDTASLYADSKIGARKGDSFETVQANYTNSCDTRRKTNSDIDNCSVLPPDNPFESVLSNPDHHSSIDCHANTVFQSIGVSLSSGSGKQLIHKIIFAGSCVFLIVSVALFAVLGFAELHKSMESLESQWEDLQLEAMIPAMTIDLNAMADKGITDDGNKQDDSEGDPIVTMSLTELDRKSQTMYVLLGDHCPKVRPALCSSNDLPFSFSPSSSMCHLHDLPLGKSWMEWLDAVNGDRSFPSPHLPSGEDTGGGGNKDNDIKMSKSNSTFSQQEKGRYNRFLRWLDRSRDEAAAFFSSQDDRIQDVLAAGTWILWLALFTNLGLAVVASAALVQLVGGARGAPWLLAPNIGSSSYCVCFPQTPNPDTKKVLFAIFWTLAVLSWIVGMCFSIAAVVSVDLCVIEEDVGGNSNNIYNSSTNSFAIELIDRWQSEEDYDRLFDDVDGRAEHTNISDEYGGNYNNDNDYKVLSIVDIWKLQLHRCAPTKGGQDANVNHNYSVPTQEVLEDLARLAGPSRTLADGLNTFSSSGIYENICGRGGGVAPLVDASEDMSLQVCIDAQAFAEIHLEWTPPPTCVRQENSSLKAFDAPRWISIYDNLLQNTVCRQGLWGLAWATCTQMLILVFVLVVWNFRFAVTSVAL</sequence>
<feature type="compositionally biased region" description="Polar residues" evidence="1">
    <location>
        <begin position="432"/>
        <end position="442"/>
    </location>
</feature>
<feature type="compositionally biased region" description="Basic and acidic residues" evidence="1">
    <location>
        <begin position="973"/>
        <end position="986"/>
    </location>
</feature>
<evidence type="ECO:0000313" key="3">
    <source>
        <dbReference type="EMBL" id="VEU39330.1"/>
    </source>
</evidence>
<name>A0A448ZBC6_9STRA</name>
<evidence type="ECO:0000256" key="2">
    <source>
        <dbReference type="SAM" id="Phobius"/>
    </source>
</evidence>
<feature type="compositionally biased region" description="Low complexity" evidence="1">
    <location>
        <begin position="1170"/>
        <end position="1185"/>
    </location>
</feature>
<feature type="compositionally biased region" description="Low complexity" evidence="1">
    <location>
        <begin position="654"/>
        <end position="663"/>
    </location>
</feature>
<feature type="region of interest" description="Disordered" evidence="1">
    <location>
        <begin position="632"/>
        <end position="663"/>
    </location>
</feature>
<feature type="compositionally biased region" description="Polar residues" evidence="1">
    <location>
        <begin position="919"/>
        <end position="930"/>
    </location>
</feature>
<feature type="transmembrane region" description="Helical" evidence="2">
    <location>
        <begin position="310"/>
        <end position="329"/>
    </location>
</feature>
<feature type="region of interest" description="Disordered" evidence="1">
    <location>
        <begin position="481"/>
        <end position="541"/>
    </location>
</feature>
<feature type="compositionally biased region" description="Polar residues" evidence="1">
    <location>
        <begin position="43"/>
        <end position="55"/>
    </location>
</feature>
<keyword evidence="2" id="KW-1133">Transmembrane helix</keyword>
<dbReference type="EMBL" id="CAACVS010000216">
    <property type="protein sequence ID" value="VEU39330.1"/>
    <property type="molecule type" value="Genomic_DNA"/>
</dbReference>
<keyword evidence="2" id="KW-0472">Membrane</keyword>
<feature type="compositionally biased region" description="Basic and acidic residues" evidence="1">
    <location>
        <begin position="421"/>
        <end position="431"/>
    </location>
</feature>
<feature type="transmembrane region" description="Helical" evidence="2">
    <location>
        <begin position="1446"/>
        <end position="1468"/>
    </location>
</feature>
<accession>A0A448ZBC6</accession>
<feature type="compositionally biased region" description="Polar residues" evidence="1">
    <location>
        <begin position="987"/>
        <end position="1001"/>
    </location>
</feature>
<feature type="transmembrane region" description="Helical" evidence="2">
    <location>
        <begin position="1721"/>
        <end position="1746"/>
    </location>
</feature>
<keyword evidence="4" id="KW-1185">Reference proteome</keyword>
<protein>
    <submittedName>
        <fullName evidence="3">Uncharacterized protein</fullName>
    </submittedName>
</protein>
<feature type="region of interest" description="Disordered" evidence="1">
    <location>
        <begin position="406"/>
        <end position="443"/>
    </location>
</feature>
<organism evidence="3 4">
    <name type="scientific">Pseudo-nitzschia multistriata</name>
    <dbReference type="NCBI Taxonomy" id="183589"/>
    <lineage>
        <taxon>Eukaryota</taxon>
        <taxon>Sar</taxon>
        <taxon>Stramenopiles</taxon>
        <taxon>Ochrophyta</taxon>
        <taxon>Bacillariophyta</taxon>
        <taxon>Bacillariophyceae</taxon>
        <taxon>Bacillariophycidae</taxon>
        <taxon>Bacillariales</taxon>
        <taxon>Bacillariaceae</taxon>
        <taxon>Pseudo-nitzschia</taxon>
    </lineage>
</organism>
<feature type="region of interest" description="Disordered" evidence="1">
    <location>
        <begin position="910"/>
        <end position="959"/>
    </location>
</feature>
<feature type="transmembrane region" description="Helical" evidence="2">
    <location>
        <begin position="1958"/>
        <end position="1981"/>
    </location>
</feature>
<feature type="compositionally biased region" description="Polar residues" evidence="1">
    <location>
        <begin position="527"/>
        <end position="541"/>
    </location>
</feature>
<evidence type="ECO:0000313" key="4">
    <source>
        <dbReference type="Proteomes" id="UP000291116"/>
    </source>
</evidence>
<dbReference type="Proteomes" id="UP000291116">
    <property type="component" value="Unassembled WGS sequence"/>
</dbReference>
<gene>
    <name evidence="3" type="ORF">PSNMU_V1.4_AUG-EV-PASAV3_0061770</name>
</gene>
<feature type="region of interest" description="Disordered" evidence="1">
    <location>
        <begin position="43"/>
        <end position="67"/>
    </location>
</feature>
<proteinExistence type="predicted"/>
<evidence type="ECO:0000256" key="1">
    <source>
        <dbReference type="SAM" id="MobiDB-lite"/>
    </source>
</evidence>